<dbReference type="InterPro" id="IPR000182">
    <property type="entry name" value="GNAT_dom"/>
</dbReference>
<dbReference type="AlphaFoldDB" id="A0AAJ1U8H8"/>
<dbReference type="PROSITE" id="PS51186">
    <property type="entry name" value="GNAT"/>
    <property type="match status" value="1"/>
</dbReference>
<dbReference type="InterPro" id="IPR050680">
    <property type="entry name" value="YpeA/RimI_acetyltransf"/>
</dbReference>
<dbReference type="Pfam" id="PF00583">
    <property type="entry name" value="Acetyltransf_1"/>
    <property type="match status" value="1"/>
</dbReference>
<dbReference type="PANTHER" id="PTHR43420">
    <property type="entry name" value="ACETYLTRANSFERASE"/>
    <property type="match status" value="1"/>
</dbReference>
<dbReference type="InterPro" id="IPR016181">
    <property type="entry name" value="Acyl_CoA_acyltransferase"/>
</dbReference>
<name>A0AAJ1U8H8_9RHOB</name>
<reference evidence="4" key="2">
    <citation type="submission" date="2023-04" db="EMBL/GenBank/DDBJ databases">
        <title>'Rhodoalgimonas zhirmunskyi' gen. nov., isolated from a red alga.</title>
        <authorList>
            <person name="Nedashkovskaya O.I."/>
            <person name="Otstavnykh N.Y."/>
            <person name="Bystritskaya E.P."/>
            <person name="Balabanova L.A."/>
            <person name="Isaeva M.P."/>
        </authorList>
    </citation>
    <scope>NUCLEOTIDE SEQUENCE</scope>
    <source>
        <strain evidence="4">10Alg 79</strain>
    </source>
</reference>
<accession>A0AAJ1U8H8</accession>
<dbReference type="Gene3D" id="3.40.630.30">
    <property type="match status" value="1"/>
</dbReference>
<gene>
    <name evidence="4" type="ORF">NOI20_06405</name>
</gene>
<keyword evidence="1" id="KW-0808">Transferase</keyword>
<reference evidence="4" key="1">
    <citation type="submission" date="2022-07" db="EMBL/GenBank/DDBJ databases">
        <authorList>
            <person name="Otstavnykh N."/>
            <person name="Isaeva M."/>
            <person name="Bystritskaya E."/>
        </authorList>
    </citation>
    <scope>NUCLEOTIDE SEQUENCE</scope>
    <source>
        <strain evidence="4">10Alg 79</strain>
    </source>
</reference>
<evidence type="ECO:0000256" key="2">
    <source>
        <dbReference type="ARBA" id="ARBA00023315"/>
    </source>
</evidence>
<dbReference type="RefSeq" id="WP_317625315.1">
    <property type="nucleotide sequence ID" value="NZ_JANFFA010000001.1"/>
</dbReference>
<proteinExistence type="predicted"/>
<keyword evidence="5" id="KW-1185">Reference proteome</keyword>
<dbReference type="GO" id="GO:0016747">
    <property type="term" value="F:acyltransferase activity, transferring groups other than amino-acyl groups"/>
    <property type="evidence" value="ECO:0007669"/>
    <property type="project" value="InterPro"/>
</dbReference>
<protein>
    <submittedName>
        <fullName evidence="4">GNAT family N-acetyltransferase</fullName>
    </submittedName>
</protein>
<organism evidence="4 5">
    <name type="scientific">Rhodalgimonas zhirmunskyi</name>
    <dbReference type="NCBI Taxonomy" id="2964767"/>
    <lineage>
        <taxon>Bacteria</taxon>
        <taxon>Pseudomonadati</taxon>
        <taxon>Pseudomonadota</taxon>
        <taxon>Alphaproteobacteria</taxon>
        <taxon>Rhodobacterales</taxon>
        <taxon>Roseobacteraceae</taxon>
        <taxon>Rhodalgimonas</taxon>
    </lineage>
</organism>
<evidence type="ECO:0000256" key="1">
    <source>
        <dbReference type="ARBA" id="ARBA00022679"/>
    </source>
</evidence>
<keyword evidence="2" id="KW-0012">Acyltransferase</keyword>
<dbReference type="SUPFAM" id="SSF55729">
    <property type="entry name" value="Acyl-CoA N-acyltransferases (Nat)"/>
    <property type="match status" value="1"/>
</dbReference>
<sequence length="149" mass="16577">MTRRIPRRARLWHLPRLARILWAAEPRQRTRDRATDLTALARLIRRGAVLHIPGPIPAVTGPRGFIALEGSRIHALYIHPRARRQGLASRLMAAAQAHAASLDLYTAQDNAPARAFYAAHGFHATAFTNGEGNDDGLPDMRLVWKRNAA</sequence>
<evidence type="ECO:0000313" key="5">
    <source>
        <dbReference type="Proteomes" id="UP001227162"/>
    </source>
</evidence>
<evidence type="ECO:0000313" key="4">
    <source>
        <dbReference type="EMBL" id="MDQ2093735.1"/>
    </source>
</evidence>
<comment type="caution">
    <text evidence="4">The sequence shown here is derived from an EMBL/GenBank/DDBJ whole genome shotgun (WGS) entry which is preliminary data.</text>
</comment>
<dbReference type="Proteomes" id="UP001227162">
    <property type="component" value="Unassembled WGS sequence"/>
</dbReference>
<feature type="domain" description="N-acetyltransferase" evidence="3">
    <location>
        <begin position="1"/>
        <end position="149"/>
    </location>
</feature>
<dbReference type="EMBL" id="JANFFA010000001">
    <property type="protein sequence ID" value="MDQ2093735.1"/>
    <property type="molecule type" value="Genomic_DNA"/>
</dbReference>
<evidence type="ECO:0000259" key="3">
    <source>
        <dbReference type="PROSITE" id="PS51186"/>
    </source>
</evidence>
<dbReference type="CDD" id="cd04301">
    <property type="entry name" value="NAT_SF"/>
    <property type="match status" value="1"/>
</dbReference>